<comment type="cofactor">
    <cofactor evidence="9">
        <name>Mg(2+)</name>
        <dbReference type="ChEBI" id="CHEBI:18420"/>
    </cofactor>
    <cofactor evidence="9">
        <name>Mn(2+)</name>
        <dbReference type="ChEBI" id="CHEBI:29035"/>
    </cofactor>
    <text evidence="9">Mg(2+). Can also accept Mn(2+).</text>
</comment>
<dbReference type="RefSeq" id="WP_344799502.1">
    <property type="nucleotide sequence ID" value="NZ_BAABBN010000007.1"/>
</dbReference>
<feature type="site" description="Transition state stabilizer" evidence="9">
    <location>
        <position position="237"/>
    </location>
</feature>
<keyword evidence="4 9" id="KW-0479">Metal-binding</keyword>
<comment type="subunit">
    <text evidence="9">Homodimer.</text>
</comment>
<dbReference type="PANTHER" id="PTHR21060:SF21">
    <property type="entry name" value="ACETATE KINASE"/>
    <property type="match status" value="1"/>
</dbReference>
<feature type="site" description="Transition state stabilizer" evidence="9">
    <location>
        <position position="176"/>
    </location>
</feature>
<keyword evidence="5 9" id="KW-0547">Nucleotide-binding</keyword>
<dbReference type="InterPro" id="IPR023865">
    <property type="entry name" value="Aliphatic_acid_kinase_CS"/>
</dbReference>
<keyword evidence="2 9" id="KW-0963">Cytoplasm</keyword>
<dbReference type="HAMAP" id="MF_00020">
    <property type="entry name" value="Acetate_kinase"/>
    <property type="match status" value="1"/>
</dbReference>
<evidence type="ECO:0000256" key="8">
    <source>
        <dbReference type="ARBA" id="ARBA00022842"/>
    </source>
</evidence>
<dbReference type="PIRSF" id="PIRSF000722">
    <property type="entry name" value="Acetate_prop_kin"/>
    <property type="match status" value="1"/>
</dbReference>
<feature type="binding site" evidence="9">
    <location>
        <position position="381"/>
    </location>
    <ligand>
        <name>Mg(2+)</name>
        <dbReference type="ChEBI" id="CHEBI:18420"/>
    </ligand>
</feature>
<dbReference type="InterPro" id="IPR043129">
    <property type="entry name" value="ATPase_NBD"/>
</dbReference>
<dbReference type="GO" id="GO:0016301">
    <property type="term" value="F:kinase activity"/>
    <property type="evidence" value="ECO:0007669"/>
    <property type="project" value="UniProtKB-KW"/>
</dbReference>
<comment type="function">
    <text evidence="9">Catalyzes the formation of acetyl phosphate from acetate and ATP. Can also catalyze the reverse reaction.</text>
</comment>
<feature type="binding site" evidence="9">
    <location>
        <position position="9"/>
    </location>
    <ligand>
        <name>Mg(2+)</name>
        <dbReference type="ChEBI" id="CHEBI:18420"/>
    </ligand>
</feature>
<dbReference type="InterPro" id="IPR004372">
    <property type="entry name" value="Ac/propionate_kinase"/>
</dbReference>
<dbReference type="EMBL" id="BAABBN010000007">
    <property type="protein sequence ID" value="GAA3932166.1"/>
    <property type="molecule type" value="Genomic_DNA"/>
</dbReference>
<evidence type="ECO:0000313" key="12">
    <source>
        <dbReference type="Proteomes" id="UP001501565"/>
    </source>
</evidence>
<feature type="binding site" evidence="9">
    <location>
        <begin position="279"/>
        <end position="281"/>
    </location>
    <ligand>
        <name>ATP</name>
        <dbReference type="ChEBI" id="CHEBI:30616"/>
    </ligand>
</feature>
<evidence type="ECO:0000256" key="2">
    <source>
        <dbReference type="ARBA" id="ARBA00022490"/>
    </source>
</evidence>
<name>A0ABP7MXA9_9GAMM</name>
<accession>A0ABP7MXA9</accession>
<evidence type="ECO:0000256" key="6">
    <source>
        <dbReference type="ARBA" id="ARBA00022777"/>
    </source>
</evidence>
<dbReference type="PRINTS" id="PR00471">
    <property type="entry name" value="ACETATEKNASE"/>
</dbReference>
<feature type="binding site" evidence="9">
    <location>
        <position position="87"/>
    </location>
    <ligand>
        <name>substrate</name>
    </ligand>
</feature>
<keyword evidence="8 9" id="KW-0460">Magnesium</keyword>
<gene>
    <name evidence="9 11" type="primary">ackA</name>
    <name evidence="11" type="ORF">GCM10022277_31310</name>
</gene>
<keyword evidence="7 9" id="KW-0067">ATP-binding</keyword>
<evidence type="ECO:0000256" key="3">
    <source>
        <dbReference type="ARBA" id="ARBA00022679"/>
    </source>
</evidence>
<evidence type="ECO:0000313" key="11">
    <source>
        <dbReference type="EMBL" id="GAA3932166.1"/>
    </source>
</evidence>
<evidence type="ECO:0000256" key="7">
    <source>
        <dbReference type="ARBA" id="ARBA00022840"/>
    </source>
</evidence>
<dbReference type="InterPro" id="IPR000890">
    <property type="entry name" value="Aliphatic_acid_kin_short-chain"/>
</dbReference>
<comment type="caution">
    <text evidence="11">The sequence shown here is derived from an EMBL/GenBank/DDBJ whole genome shotgun (WGS) entry which is preliminary data.</text>
</comment>
<dbReference type="PROSITE" id="PS01076">
    <property type="entry name" value="ACETATE_KINASE_2"/>
    <property type="match status" value="1"/>
</dbReference>
<dbReference type="SUPFAM" id="SSF53067">
    <property type="entry name" value="Actin-like ATPase domain"/>
    <property type="match status" value="2"/>
</dbReference>
<comment type="similarity">
    <text evidence="1 9 10">Belongs to the acetokinase family.</text>
</comment>
<keyword evidence="12" id="KW-1185">Reference proteome</keyword>
<dbReference type="NCBIfam" id="TIGR00016">
    <property type="entry name" value="ackA"/>
    <property type="match status" value="1"/>
</dbReference>
<feature type="binding site" evidence="9">
    <location>
        <begin position="327"/>
        <end position="331"/>
    </location>
    <ligand>
        <name>ATP</name>
        <dbReference type="ChEBI" id="CHEBI:30616"/>
    </ligand>
</feature>
<sequence length="394" mass="42186">MSNNILVINCGSSSLKFSLVNSQTGNQPITGLAERLGDSDAILTIKENGQKQVIDIANGSHSQALDALLKQLDEKQQLSTIKAVGHRVVHGGENFTSSIIIDDKVLSAIESCNHLAPLHNPANLIGIKECQKLLNTVPHVAVFDTAFHQTMPKSAYLYPIPYELYEQHGVRRYGFHGTSHRYVSAALAETLNKPLEELNLVSAHLGNGCSATAILKGKSVDTTMGLTPLEGLVMGTRSGDVDPSLHHFLCTQADMTIDEVNNLLNKKSGLLGLSGISNDMRTLDEASQKGDQRATLAINVFCYRLAKQIAALSVSLGRLDGLIFTGGIGENAASIREKVLNQLSVLGFQVDSTHNASAGKDQQGLITSSGSTPAYVVSTDEEWMIAKDTDALVA</sequence>
<evidence type="ECO:0000256" key="1">
    <source>
        <dbReference type="ARBA" id="ARBA00008748"/>
    </source>
</evidence>
<reference evidence="12" key="1">
    <citation type="journal article" date="2019" name="Int. J. Syst. Evol. Microbiol.">
        <title>The Global Catalogue of Microorganisms (GCM) 10K type strain sequencing project: providing services to taxonomists for standard genome sequencing and annotation.</title>
        <authorList>
            <consortium name="The Broad Institute Genomics Platform"/>
            <consortium name="The Broad Institute Genome Sequencing Center for Infectious Disease"/>
            <person name="Wu L."/>
            <person name="Ma J."/>
        </authorList>
    </citation>
    <scope>NUCLEOTIDE SEQUENCE [LARGE SCALE GENOMIC DNA]</scope>
    <source>
        <strain evidence="12">JCM 17551</strain>
    </source>
</reference>
<feature type="binding site" evidence="9">
    <location>
        <position position="16"/>
    </location>
    <ligand>
        <name>ATP</name>
        <dbReference type="ChEBI" id="CHEBI:30616"/>
    </ligand>
</feature>
<protein>
    <recommendedName>
        <fullName evidence="9">Acetate kinase</fullName>
        <ecNumber evidence="9">2.7.2.1</ecNumber>
    </recommendedName>
    <alternativeName>
        <fullName evidence="9">Acetokinase</fullName>
    </alternativeName>
</protein>
<dbReference type="CDD" id="cd24010">
    <property type="entry name" value="ASKHA_NBD_AcK_PK"/>
    <property type="match status" value="1"/>
</dbReference>
<keyword evidence="6 9" id="KW-0418">Kinase</keyword>
<organism evidence="11 12">
    <name type="scientific">Litoribacillus peritrichatus</name>
    <dbReference type="NCBI Taxonomy" id="718191"/>
    <lineage>
        <taxon>Bacteria</taxon>
        <taxon>Pseudomonadati</taxon>
        <taxon>Pseudomonadota</taxon>
        <taxon>Gammaproteobacteria</taxon>
        <taxon>Oceanospirillales</taxon>
        <taxon>Oceanospirillaceae</taxon>
        <taxon>Litoribacillus</taxon>
    </lineage>
</organism>
<dbReference type="EC" id="2.7.2.1" evidence="9"/>
<evidence type="ECO:0000256" key="4">
    <source>
        <dbReference type="ARBA" id="ARBA00022723"/>
    </source>
</evidence>
<dbReference type="Gene3D" id="3.30.420.40">
    <property type="match status" value="2"/>
</dbReference>
<comment type="pathway">
    <text evidence="9">Metabolic intermediate biosynthesis; acetyl-CoA biosynthesis; acetyl-CoA from acetate: step 1/2.</text>
</comment>
<proteinExistence type="inferred from homology"/>
<evidence type="ECO:0000256" key="5">
    <source>
        <dbReference type="ARBA" id="ARBA00022741"/>
    </source>
</evidence>
<keyword evidence="3 9" id="KW-0808">Transferase</keyword>
<evidence type="ECO:0000256" key="9">
    <source>
        <dbReference type="HAMAP-Rule" id="MF_00020"/>
    </source>
</evidence>
<evidence type="ECO:0000256" key="10">
    <source>
        <dbReference type="RuleBase" id="RU003835"/>
    </source>
</evidence>
<dbReference type="Pfam" id="PF00871">
    <property type="entry name" value="Acetate_kinase"/>
    <property type="match status" value="1"/>
</dbReference>
<dbReference type="Proteomes" id="UP001501565">
    <property type="component" value="Unassembled WGS sequence"/>
</dbReference>
<feature type="active site" description="Proton donor/acceptor" evidence="9">
    <location>
        <position position="144"/>
    </location>
</feature>
<comment type="catalytic activity">
    <reaction evidence="9">
        <text>acetate + ATP = acetyl phosphate + ADP</text>
        <dbReference type="Rhea" id="RHEA:11352"/>
        <dbReference type="ChEBI" id="CHEBI:22191"/>
        <dbReference type="ChEBI" id="CHEBI:30089"/>
        <dbReference type="ChEBI" id="CHEBI:30616"/>
        <dbReference type="ChEBI" id="CHEBI:456216"/>
        <dbReference type="EC" id="2.7.2.1"/>
    </reaction>
</comment>
<dbReference type="PROSITE" id="PS01075">
    <property type="entry name" value="ACETATE_KINASE_1"/>
    <property type="match status" value="1"/>
</dbReference>
<comment type="subcellular location">
    <subcellularLocation>
        <location evidence="9">Cytoplasm</location>
    </subcellularLocation>
</comment>
<dbReference type="PANTHER" id="PTHR21060">
    <property type="entry name" value="ACETATE KINASE"/>
    <property type="match status" value="1"/>
</dbReference>
<feature type="binding site" evidence="9">
    <location>
        <begin position="204"/>
        <end position="208"/>
    </location>
    <ligand>
        <name>ATP</name>
        <dbReference type="ChEBI" id="CHEBI:30616"/>
    </ligand>
</feature>